<keyword evidence="4" id="KW-0325">Glycoprotein</keyword>
<protein>
    <recommendedName>
        <fullName evidence="11">Vitellogenin domain-containing protein</fullName>
    </recommendedName>
</protein>
<dbReference type="PANTHER" id="PTHR23345">
    <property type="entry name" value="VITELLOGENIN-RELATED"/>
    <property type="match status" value="1"/>
</dbReference>
<dbReference type="InterPro" id="IPR015819">
    <property type="entry name" value="Lipid_transp_b-sht_shell"/>
</dbReference>
<organism evidence="9 10">
    <name type="scientific">Steinernema carpocapsae</name>
    <name type="common">Entomopathogenic nematode</name>
    <dbReference type="NCBI Taxonomy" id="34508"/>
    <lineage>
        <taxon>Eukaryota</taxon>
        <taxon>Metazoa</taxon>
        <taxon>Ecdysozoa</taxon>
        <taxon>Nematoda</taxon>
        <taxon>Chromadorea</taxon>
        <taxon>Rhabditida</taxon>
        <taxon>Tylenchina</taxon>
        <taxon>Panagrolaimomorpha</taxon>
        <taxon>Strongyloidoidea</taxon>
        <taxon>Steinernematidae</taxon>
        <taxon>Steinernema</taxon>
    </lineage>
</organism>
<dbReference type="InterPro" id="IPR001846">
    <property type="entry name" value="VWF_type-D"/>
</dbReference>
<evidence type="ECO:0000256" key="3">
    <source>
        <dbReference type="ARBA" id="ARBA00023157"/>
    </source>
</evidence>
<keyword evidence="10" id="KW-1185">Reference proteome</keyword>
<keyword evidence="3 5" id="KW-1015">Disulfide bond</keyword>
<dbReference type="EMBL" id="AZBU02000001">
    <property type="protein sequence ID" value="TMS37477.1"/>
    <property type="molecule type" value="Genomic_DNA"/>
</dbReference>
<feature type="disulfide bond" evidence="5">
    <location>
        <begin position="243"/>
        <end position="246"/>
    </location>
</feature>
<dbReference type="Gene3D" id="2.30.230.10">
    <property type="entry name" value="Lipovitellin, beta-sheet shell regions, chain A"/>
    <property type="match status" value="1"/>
</dbReference>
<dbReference type="InterPro" id="IPR050733">
    <property type="entry name" value="Vitellogenin/Apolipophorin"/>
</dbReference>
<evidence type="ECO:0000256" key="1">
    <source>
        <dbReference type="ARBA" id="ARBA00022729"/>
    </source>
</evidence>
<dbReference type="PANTHER" id="PTHR23345:SF15">
    <property type="entry name" value="VITELLOGENIN 1-RELATED"/>
    <property type="match status" value="1"/>
</dbReference>
<dbReference type="InterPro" id="IPR001747">
    <property type="entry name" value="Vitellogenin_N"/>
</dbReference>
<dbReference type="EMBL" id="CM016762">
    <property type="protein sequence ID" value="TMS37477.1"/>
    <property type="molecule type" value="Genomic_DNA"/>
</dbReference>
<evidence type="ECO:0000256" key="5">
    <source>
        <dbReference type="PROSITE-ProRule" id="PRU00557"/>
    </source>
</evidence>
<dbReference type="SUPFAM" id="SSF48431">
    <property type="entry name" value="Lipovitellin-phosvitin complex, superhelical domain"/>
    <property type="match status" value="1"/>
</dbReference>
<dbReference type="Gene3D" id="1.25.10.20">
    <property type="entry name" value="Vitellinogen, superhelical"/>
    <property type="match status" value="1"/>
</dbReference>
<name>A0A4U8UZA1_STECR</name>
<dbReference type="Proteomes" id="UP000298663">
    <property type="component" value="Chromosome X"/>
</dbReference>
<evidence type="ECO:0000259" key="8">
    <source>
        <dbReference type="PROSITE" id="PS51233"/>
    </source>
</evidence>
<evidence type="ECO:0000256" key="6">
    <source>
        <dbReference type="SAM" id="SignalP"/>
    </source>
</evidence>
<keyword evidence="1 6" id="KW-0732">Signal</keyword>
<proteinExistence type="predicted"/>
<keyword evidence="2" id="KW-0758">Storage protein</keyword>
<gene>
    <name evidence="9" type="ORF">L596_004400</name>
</gene>
<evidence type="ECO:0000256" key="4">
    <source>
        <dbReference type="ARBA" id="ARBA00023180"/>
    </source>
</evidence>
<dbReference type="SMART" id="SM01169">
    <property type="entry name" value="DUF1943"/>
    <property type="match status" value="1"/>
</dbReference>
<dbReference type="GO" id="GO:0045735">
    <property type="term" value="F:nutrient reservoir activity"/>
    <property type="evidence" value="ECO:0007669"/>
    <property type="project" value="UniProtKB-KW"/>
</dbReference>
<dbReference type="PROSITE" id="PS51211">
    <property type="entry name" value="VITELLOGENIN"/>
    <property type="match status" value="1"/>
</dbReference>
<dbReference type="Gene3D" id="2.20.80.10">
    <property type="entry name" value="Lipovitellin-phosvitin complex, chain A, domain 4"/>
    <property type="match status" value="1"/>
</dbReference>
<accession>A0A4U8UZA1</accession>
<feature type="chain" id="PRO_5020965842" description="Vitellogenin domain-containing protein" evidence="6">
    <location>
        <begin position="19"/>
        <end position="1596"/>
    </location>
</feature>
<feature type="domain" description="VWFD" evidence="8">
    <location>
        <begin position="1393"/>
        <end position="1569"/>
    </location>
</feature>
<dbReference type="PROSITE" id="PS51233">
    <property type="entry name" value="VWFD"/>
    <property type="match status" value="1"/>
</dbReference>
<dbReference type="GO" id="GO:0005319">
    <property type="term" value="F:lipid transporter activity"/>
    <property type="evidence" value="ECO:0007669"/>
    <property type="project" value="InterPro"/>
</dbReference>
<dbReference type="OrthoDB" id="5825149at2759"/>
<sequence length="1596" mass="182892">MRLLLALLGLLAVGSVFGSSWDSSSEVIDLSDSESQTLRGFPLFHQKDREYHFDYDVQYDSGMAGSADEHSFTRVQAKVSVAFKDHKTLLWQLKDIVFAKANIKVAGTEILPMDKFKTVDVVPELRNALQLPMMTPWDSGLLLEVTFDERDTVWSKNFKRGLMSSYSIDVSKIDKLGDSYADQDADSEDEAKEVTVEGECAVLYTRKVPNNGQKTFNVTKTINFKDCTRRADLRYNFRFASKCSTCAKCGCRHNDKDGEQKPVNSESVDSTARQTLINIVMSGTEKKFLFHRIDVVSQYVTPFLVTRQETDLTTFVLGRITYTGVRRLPLRSEDSIKKGLAEDMLYSLEWDVQEEKFYMQGDDGFANRDKTPFAAIQHKVETVVNLLKSLEKGGNDKQVGLTKEKNQVFGQAVYWVRMMTKTELGQVQNKVANEARLEELFMSIVTTSSTMNTIDFFVEKVLNKKVSPMSAAMAMKKFINVMVPSDQQIQKMLQLCKSDLAKEKINWHLRQSCYLTVSTLMHALCHPRNDRMATQEKQCDADLKKTYLREINDFMHSASGIVDKMVGMKTLQNAALDISVGDLEKYIRDRKMDKYVRGAAIEALYHLTDVMPRKIVRILLPIFNNHHENSIVRMSAFHKIAHTYPDRHILASIVATLAQERNSTFTNFVLDCLVGFRASQNPCLKRISDELTYLLTTANFDVHKFYDFGGKLFGLNYYSPEMQTGVFMYHYSATGSKELFRNDAFGMDSVFNGHWHNDIFRAGIFDGNRKIERGLQKAVNFVNEQLFKAESEGAKVRGTRHKNLGRDMLKDLAKSLRIKGRKNEEKGTSVFFIRYKDFEQLAMPIEVEAIERMAQTVSKIPYLRSSQNHEFTTSMAMNLYEVMSKMPTSLGLPLVVISRSPVTFRAAADLIIGTRRNEMEFAVDLHVTAAQSHVAMSEVWSPVVSSGVQQLKTMEMNLPISLTTKLSKSPDSVLKMTYNVPNKIQNIASFRTMPQVFVQVNEVDGEPQMQAMTMINRAFKHSFFSSTTPVAQKYTGVPLVFHENRYALINPVQTLLSGQNDFQLTVEPTKDSVKKIEVTMKAEYKKTDREVVEKKDLLEDFYGNSEENKIFAMEGLSTSEDKERMEDFTRLMRNWPTSSDVSTYNLKLFFAGVGGLSKHEAELDLEYQVGKEGLCSTIINVKRTPIREMNEESEWKLTYADQMLRVTPEMSLDKHHAKTHKEFAAVMKAEWGLADQEKSSIKIKVQGEPTFAVRETLRRHKEGLFRRMAPMERLVLLENATQWRIFKFQVAHDNLNNGIKKWSYDTLAYMRLSDWFYTTHVDDAAAERSNSDILATLTVDGDYQRYFNMSIKTDSEQVKFHEIPVFMTPSSVIEMLWPNIHPSSKRSTVLSKSQCIVKRDRINTFSGKRISIPTWATDCYTLLAKDCSALTDDETPKFAVMTKELESQSEFKKLRLIVGENVFDVEMNQSDRLQVKINKIEKETEEIRKVHGMELRENVFQFENSDVYVSFDGKKIVVHVSALHHNTQCGLCDKYNDDDEYLFEKPDQTTTNELRDFHESYIEKTDECTVTDAHFRRAKNYRKDLAVDADDLFAFF</sequence>
<dbReference type="SMART" id="SM00638">
    <property type="entry name" value="LPD_N"/>
    <property type="match status" value="1"/>
</dbReference>
<evidence type="ECO:0000256" key="2">
    <source>
        <dbReference type="ARBA" id="ARBA00022761"/>
    </source>
</evidence>
<dbReference type="Pfam" id="PF00094">
    <property type="entry name" value="VWD"/>
    <property type="match status" value="1"/>
</dbReference>
<reference evidence="9 10" key="1">
    <citation type="journal article" date="2015" name="Genome Biol.">
        <title>Comparative genomics of Steinernema reveals deeply conserved gene regulatory networks.</title>
        <authorList>
            <person name="Dillman A.R."/>
            <person name="Macchietto M."/>
            <person name="Porter C.F."/>
            <person name="Rogers A."/>
            <person name="Williams B."/>
            <person name="Antoshechkin I."/>
            <person name="Lee M.M."/>
            <person name="Goodwin Z."/>
            <person name="Lu X."/>
            <person name="Lewis E.E."/>
            <person name="Goodrich-Blair H."/>
            <person name="Stock S.P."/>
            <person name="Adams B.J."/>
            <person name="Sternberg P.W."/>
            <person name="Mortazavi A."/>
        </authorList>
    </citation>
    <scope>NUCLEOTIDE SEQUENCE [LARGE SCALE GENOMIC DNA]</scope>
    <source>
        <strain evidence="9 10">ALL</strain>
    </source>
</reference>
<dbReference type="STRING" id="34508.A0A4U8UZA1"/>
<dbReference type="Pfam" id="PF09172">
    <property type="entry name" value="Vit_open_b-sht"/>
    <property type="match status" value="1"/>
</dbReference>
<comment type="caution">
    <text evidence="5">Lacks conserved residue(s) required for the propagation of feature annotation.</text>
</comment>
<dbReference type="Pfam" id="PF01347">
    <property type="entry name" value="Vitellogenin_N"/>
    <property type="match status" value="1"/>
</dbReference>
<dbReference type="InterPro" id="IPR011030">
    <property type="entry name" value="Lipovitellin_superhlx_dom"/>
</dbReference>
<dbReference type="InterPro" id="IPR015255">
    <property type="entry name" value="Vitellinogen_open_b-sht"/>
</dbReference>
<dbReference type="SUPFAM" id="SSF56968">
    <property type="entry name" value="Lipovitellin-phosvitin complex, beta-sheet shell regions"/>
    <property type="match status" value="2"/>
</dbReference>
<comment type="caution">
    <text evidence="9">The sequence shown here is derived from an EMBL/GenBank/DDBJ whole genome shotgun (WGS) entry which is preliminary data.</text>
</comment>
<dbReference type="InterPro" id="IPR015816">
    <property type="entry name" value="Vitellinogen_b-sht_N"/>
</dbReference>
<reference evidence="9 10" key="2">
    <citation type="journal article" date="2019" name="G3 (Bethesda)">
        <title>Hybrid Assembly of the Genome of the Entomopathogenic Nematode Steinernema carpocapsae Identifies the X-Chromosome.</title>
        <authorList>
            <person name="Serra L."/>
            <person name="Macchietto M."/>
            <person name="Macias-Munoz A."/>
            <person name="McGill C.J."/>
            <person name="Rodriguez I.M."/>
            <person name="Rodriguez B."/>
            <person name="Murad R."/>
            <person name="Mortazavi A."/>
        </authorList>
    </citation>
    <scope>NUCLEOTIDE SEQUENCE [LARGE SCALE GENOMIC DNA]</scope>
    <source>
        <strain evidence="9 10">ALL</strain>
    </source>
</reference>
<dbReference type="SMART" id="SM00216">
    <property type="entry name" value="VWD"/>
    <property type="match status" value="1"/>
</dbReference>
<evidence type="ECO:0000259" key="7">
    <source>
        <dbReference type="PROSITE" id="PS51211"/>
    </source>
</evidence>
<evidence type="ECO:0000313" key="9">
    <source>
        <dbReference type="EMBL" id="TMS37477.1"/>
    </source>
</evidence>
<evidence type="ECO:0008006" key="11">
    <source>
        <dbReference type="Google" id="ProtNLM"/>
    </source>
</evidence>
<evidence type="ECO:0000313" key="10">
    <source>
        <dbReference type="Proteomes" id="UP000298663"/>
    </source>
</evidence>
<feature type="signal peptide" evidence="6">
    <location>
        <begin position="1"/>
        <end position="18"/>
    </location>
</feature>
<feature type="domain" description="Vitellogenin" evidence="7">
    <location>
        <begin position="44"/>
        <end position="745"/>
    </location>
</feature>